<evidence type="ECO:0000256" key="4">
    <source>
        <dbReference type="ARBA" id="ARBA00023004"/>
    </source>
</evidence>
<dbReference type="STRING" id="52838.A0A4S8KEC9"/>
<feature type="transmembrane region" description="Helical" evidence="6">
    <location>
        <begin position="12"/>
        <end position="31"/>
    </location>
</feature>
<feature type="domain" description="GST N-terminal" evidence="7">
    <location>
        <begin position="444"/>
        <end position="540"/>
    </location>
</feature>
<comment type="caution">
    <text evidence="8">The sequence shown here is derived from an EMBL/GenBank/DDBJ whole genome shotgun (WGS) entry which is preliminary data.</text>
</comment>
<dbReference type="PANTHER" id="PTHR24296">
    <property type="entry name" value="CYTOCHROME P450"/>
    <property type="match status" value="1"/>
</dbReference>
<dbReference type="AlphaFoldDB" id="A0A4S8KEC9"/>
<dbReference type="InterPro" id="IPR036282">
    <property type="entry name" value="Glutathione-S-Trfase_C_sf"/>
</dbReference>
<evidence type="ECO:0000313" key="8">
    <source>
        <dbReference type="EMBL" id="THU73574.1"/>
    </source>
</evidence>
<reference evidence="8 9" key="1">
    <citation type="journal article" date="2019" name="Nat. Plants">
        <title>Genome sequencing of Musa balbisiana reveals subgenome evolution and function divergence in polyploid bananas.</title>
        <authorList>
            <person name="Yao X."/>
        </authorList>
    </citation>
    <scope>NUCLEOTIDE SEQUENCE [LARGE SCALE GENOMIC DNA]</scope>
    <source>
        <strain evidence="9">cv. DH-PKW</strain>
        <tissue evidence="8">Leaves</tissue>
    </source>
</reference>
<comment type="similarity">
    <text evidence="1">Belongs to the cytochrome P450 family.</text>
</comment>
<dbReference type="GO" id="GO:0005506">
    <property type="term" value="F:iron ion binding"/>
    <property type="evidence" value="ECO:0007669"/>
    <property type="project" value="InterPro"/>
</dbReference>
<keyword evidence="6" id="KW-0472">Membrane</keyword>
<dbReference type="SUPFAM" id="SSF47616">
    <property type="entry name" value="GST C-terminal domain-like"/>
    <property type="match status" value="1"/>
</dbReference>
<dbReference type="GO" id="GO:0016705">
    <property type="term" value="F:oxidoreductase activity, acting on paired donors, with incorporation or reduction of molecular oxygen"/>
    <property type="evidence" value="ECO:0007669"/>
    <property type="project" value="InterPro"/>
</dbReference>
<dbReference type="SUPFAM" id="SSF48264">
    <property type="entry name" value="Cytochrome P450"/>
    <property type="match status" value="1"/>
</dbReference>
<dbReference type="Proteomes" id="UP000317650">
    <property type="component" value="Chromosome 4"/>
</dbReference>
<keyword evidence="5" id="KW-0349">Heme</keyword>
<keyword evidence="2 5" id="KW-0479">Metal-binding</keyword>
<keyword evidence="6" id="KW-0812">Transmembrane</keyword>
<dbReference type="PROSITE" id="PS50404">
    <property type="entry name" value="GST_NTER"/>
    <property type="match status" value="1"/>
</dbReference>
<evidence type="ECO:0000259" key="7">
    <source>
        <dbReference type="PROSITE" id="PS50404"/>
    </source>
</evidence>
<keyword evidence="6" id="KW-1133">Transmembrane helix</keyword>
<dbReference type="GO" id="GO:0004497">
    <property type="term" value="F:monooxygenase activity"/>
    <property type="evidence" value="ECO:0007669"/>
    <property type="project" value="InterPro"/>
</dbReference>
<evidence type="ECO:0000256" key="5">
    <source>
        <dbReference type="PIRSR" id="PIRSR602401-1"/>
    </source>
</evidence>
<dbReference type="InterPro" id="IPR004045">
    <property type="entry name" value="Glutathione_S-Trfase_N"/>
</dbReference>
<evidence type="ECO:0000256" key="2">
    <source>
        <dbReference type="ARBA" id="ARBA00022723"/>
    </source>
</evidence>
<dbReference type="PRINTS" id="PR00463">
    <property type="entry name" value="EP450I"/>
</dbReference>
<dbReference type="CDD" id="cd11064">
    <property type="entry name" value="CYP86A"/>
    <property type="match status" value="1"/>
</dbReference>
<gene>
    <name evidence="8" type="ORF">C4D60_Mb04t24290</name>
</gene>
<sequence length="620" mass="71352">MDFLSSFPSPVFPALAAASVMLALFLLRPLLQRCSSTVHRRKPNYPPVAGTVFHQLLNLRQLADFQTDLSRKYRTFRILTPFCNYVYTVDPANVEHILKTNFANYGKGSFTYDLMCDFFGDGIFAVDGEKWRHQRKLASFEFSTKVLRDSSSVVFRSTAARLAKIISNAASSNEMIEIQDLLMKSTLDSICKVGFGVELDTLSGSSEEGRTFAKAFDDASAQIMLRFLDVFWKVKRFLNIGSEARMKKNLKSIDDFVYKLIDTKIEQLSQRKTGFMEKEDILSRFLIEREKNPDDMSYKYLRDIILNFVIAGRDTTAGTLSWFFYMLCKHPNVQEKVAQEVREATKIKGELTIDEFVASLTEEALNEMQYLHASLTETLRLYPAVPLDVKHCFSDDTLPDGFDVKKGDLVNYQPYPMGRMQFLWGEDAEDFRPERWLNSDGVFVPESPFKFPAFQAGPRICLGKEFAYRQMKIFAATLLCFFKFKMWEEMSTEKQGRKRERLLESDPVYKKIPVLIHNGRPICESMIIVDYIDEVWNRGASLLPSDPYDRANARFWTAYIDDKRTERRTQGGRNRTCVRLVPQLEEAFEKCSKGKEFFGGDNIGYPDNALGSRFAWVRAA</sequence>
<proteinExistence type="inferred from homology"/>
<dbReference type="GO" id="GO:0020037">
    <property type="term" value="F:heme binding"/>
    <property type="evidence" value="ECO:0007669"/>
    <property type="project" value="InterPro"/>
</dbReference>
<dbReference type="InterPro" id="IPR002401">
    <property type="entry name" value="Cyt_P450_E_grp-I"/>
</dbReference>
<protein>
    <recommendedName>
        <fullName evidence="7">GST N-terminal domain-containing protein</fullName>
    </recommendedName>
</protein>
<name>A0A4S8KEC9_MUSBA</name>
<evidence type="ECO:0000313" key="9">
    <source>
        <dbReference type="Proteomes" id="UP000317650"/>
    </source>
</evidence>
<accession>A0A4S8KEC9</accession>
<evidence type="ECO:0000256" key="6">
    <source>
        <dbReference type="SAM" id="Phobius"/>
    </source>
</evidence>
<evidence type="ECO:0000256" key="1">
    <source>
        <dbReference type="ARBA" id="ARBA00010617"/>
    </source>
</evidence>
<feature type="binding site" description="axial binding residue" evidence="5">
    <location>
        <position position="461"/>
    </location>
    <ligand>
        <name>heme</name>
        <dbReference type="ChEBI" id="CHEBI:30413"/>
    </ligand>
    <ligandPart>
        <name>Fe</name>
        <dbReference type="ChEBI" id="CHEBI:18248"/>
    </ligandPart>
</feature>
<comment type="cofactor">
    <cofactor evidence="5">
        <name>heme</name>
        <dbReference type="ChEBI" id="CHEBI:30413"/>
    </cofactor>
</comment>
<dbReference type="SUPFAM" id="SSF52833">
    <property type="entry name" value="Thioredoxin-like"/>
    <property type="match status" value="1"/>
</dbReference>
<evidence type="ECO:0000256" key="3">
    <source>
        <dbReference type="ARBA" id="ARBA00023002"/>
    </source>
</evidence>
<keyword evidence="4 5" id="KW-0408">Iron</keyword>
<dbReference type="EMBL" id="PYDT01000001">
    <property type="protein sequence ID" value="THU73574.1"/>
    <property type="molecule type" value="Genomic_DNA"/>
</dbReference>
<dbReference type="InterPro" id="IPR036249">
    <property type="entry name" value="Thioredoxin-like_sf"/>
</dbReference>
<dbReference type="Pfam" id="PF00067">
    <property type="entry name" value="p450"/>
    <property type="match status" value="1"/>
</dbReference>
<dbReference type="InterPro" id="IPR001128">
    <property type="entry name" value="Cyt_P450"/>
</dbReference>
<organism evidence="8 9">
    <name type="scientific">Musa balbisiana</name>
    <name type="common">Banana</name>
    <dbReference type="NCBI Taxonomy" id="52838"/>
    <lineage>
        <taxon>Eukaryota</taxon>
        <taxon>Viridiplantae</taxon>
        <taxon>Streptophyta</taxon>
        <taxon>Embryophyta</taxon>
        <taxon>Tracheophyta</taxon>
        <taxon>Spermatophyta</taxon>
        <taxon>Magnoliopsida</taxon>
        <taxon>Liliopsida</taxon>
        <taxon>Zingiberales</taxon>
        <taxon>Musaceae</taxon>
        <taxon>Musa</taxon>
    </lineage>
</organism>
<keyword evidence="3" id="KW-0560">Oxidoreductase</keyword>
<dbReference type="PRINTS" id="PR00385">
    <property type="entry name" value="P450"/>
</dbReference>
<keyword evidence="9" id="KW-1185">Reference proteome</keyword>
<dbReference type="Gene3D" id="1.20.1050.10">
    <property type="match status" value="1"/>
</dbReference>
<dbReference type="InterPro" id="IPR036396">
    <property type="entry name" value="Cyt_P450_sf"/>
</dbReference>
<dbReference type="Gene3D" id="1.10.630.10">
    <property type="entry name" value="Cytochrome P450"/>
    <property type="match status" value="1"/>
</dbReference>